<dbReference type="AlphaFoldDB" id="J0WZA2"/>
<dbReference type="PANTHER" id="PTHR43662">
    <property type="match status" value="1"/>
</dbReference>
<evidence type="ECO:0000313" key="4">
    <source>
        <dbReference type="Proteomes" id="UP000006514"/>
    </source>
</evidence>
<feature type="chain" id="PRO_5003740847" description="DUF1996 domain-containing protein" evidence="1">
    <location>
        <begin position="19"/>
        <end position="212"/>
    </location>
</feature>
<dbReference type="PANTHER" id="PTHR43662:SF3">
    <property type="entry name" value="DOMAIN PROTEIN, PUTATIVE (AFU_ORTHOLOGUE AFUA_6G11970)-RELATED"/>
    <property type="match status" value="1"/>
</dbReference>
<dbReference type="EMBL" id="JH687770">
    <property type="protein sequence ID" value="EJD44622.1"/>
    <property type="molecule type" value="Genomic_DNA"/>
</dbReference>
<dbReference type="eggNOG" id="ENOG502RXTA">
    <property type="taxonomic scope" value="Eukaryota"/>
</dbReference>
<dbReference type="InterPro" id="IPR018535">
    <property type="entry name" value="DUF1996"/>
</dbReference>
<keyword evidence="1" id="KW-0732">Signal</keyword>
<evidence type="ECO:0000259" key="2">
    <source>
        <dbReference type="Pfam" id="PF09362"/>
    </source>
</evidence>
<feature type="signal peptide" evidence="1">
    <location>
        <begin position="1"/>
        <end position="18"/>
    </location>
</feature>
<reference evidence="4" key="1">
    <citation type="journal article" date="2012" name="Science">
        <title>The Paleozoic origin of enzymatic lignin decomposition reconstructed from 31 fungal genomes.</title>
        <authorList>
            <person name="Floudas D."/>
            <person name="Binder M."/>
            <person name="Riley R."/>
            <person name="Barry K."/>
            <person name="Blanchette R.A."/>
            <person name="Henrissat B."/>
            <person name="Martinez A.T."/>
            <person name="Otillar R."/>
            <person name="Spatafora J.W."/>
            <person name="Yadav J.S."/>
            <person name="Aerts A."/>
            <person name="Benoit I."/>
            <person name="Boyd A."/>
            <person name="Carlson A."/>
            <person name="Copeland A."/>
            <person name="Coutinho P.M."/>
            <person name="de Vries R.P."/>
            <person name="Ferreira P."/>
            <person name="Findley K."/>
            <person name="Foster B."/>
            <person name="Gaskell J."/>
            <person name="Glotzer D."/>
            <person name="Gorecki P."/>
            <person name="Heitman J."/>
            <person name="Hesse C."/>
            <person name="Hori C."/>
            <person name="Igarashi K."/>
            <person name="Jurgens J.A."/>
            <person name="Kallen N."/>
            <person name="Kersten P."/>
            <person name="Kohler A."/>
            <person name="Kuees U."/>
            <person name="Kumar T.K.A."/>
            <person name="Kuo A."/>
            <person name="LaButti K."/>
            <person name="Larrondo L.F."/>
            <person name="Lindquist E."/>
            <person name="Ling A."/>
            <person name="Lombard V."/>
            <person name="Lucas S."/>
            <person name="Lundell T."/>
            <person name="Martin R."/>
            <person name="McLaughlin D.J."/>
            <person name="Morgenstern I."/>
            <person name="Morin E."/>
            <person name="Murat C."/>
            <person name="Nagy L.G."/>
            <person name="Nolan M."/>
            <person name="Ohm R.A."/>
            <person name="Patyshakuliyeva A."/>
            <person name="Rokas A."/>
            <person name="Ruiz-Duenas F.J."/>
            <person name="Sabat G."/>
            <person name="Salamov A."/>
            <person name="Samejima M."/>
            <person name="Schmutz J."/>
            <person name="Slot J.C."/>
            <person name="St John F."/>
            <person name="Stenlid J."/>
            <person name="Sun H."/>
            <person name="Sun S."/>
            <person name="Syed K."/>
            <person name="Tsang A."/>
            <person name="Wiebenga A."/>
            <person name="Young D."/>
            <person name="Pisabarro A."/>
            <person name="Eastwood D.C."/>
            <person name="Martin F."/>
            <person name="Cullen D."/>
            <person name="Grigoriev I.V."/>
            <person name="Hibbett D.S."/>
        </authorList>
    </citation>
    <scope>NUCLEOTIDE SEQUENCE [LARGE SCALE GENOMIC DNA]</scope>
    <source>
        <strain evidence="4">TFB10046</strain>
    </source>
</reference>
<protein>
    <recommendedName>
        <fullName evidence="2">DUF1996 domain-containing protein</fullName>
    </recommendedName>
</protein>
<gene>
    <name evidence="3" type="ORF">AURDEDRAFT_125175</name>
</gene>
<name>J0WZA2_AURST</name>
<organism evidence="3 4">
    <name type="scientific">Auricularia subglabra (strain TFB-10046 / SS5)</name>
    <name type="common">White-rot fungus</name>
    <name type="synonym">Auricularia delicata (strain TFB10046)</name>
    <dbReference type="NCBI Taxonomy" id="717982"/>
    <lineage>
        <taxon>Eukaryota</taxon>
        <taxon>Fungi</taxon>
        <taxon>Dikarya</taxon>
        <taxon>Basidiomycota</taxon>
        <taxon>Agaricomycotina</taxon>
        <taxon>Agaricomycetes</taxon>
        <taxon>Auriculariales</taxon>
        <taxon>Auriculariaceae</taxon>
        <taxon>Auricularia</taxon>
    </lineage>
</organism>
<accession>J0WZA2</accession>
<evidence type="ECO:0000256" key="1">
    <source>
        <dbReference type="SAM" id="SignalP"/>
    </source>
</evidence>
<dbReference type="Proteomes" id="UP000006514">
    <property type="component" value="Unassembled WGS sequence"/>
</dbReference>
<evidence type="ECO:0000313" key="3">
    <source>
        <dbReference type="EMBL" id="EJD44622.1"/>
    </source>
</evidence>
<feature type="domain" description="DUF1996" evidence="2">
    <location>
        <begin position="35"/>
        <end position="86"/>
    </location>
</feature>
<dbReference type="OrthoDB" id="74764at2759"/>
<dbReference type="Pfam" id="PF09362">
    <property type="entry name" value="DUF1996"/>
    <property type="match status" value="1"/>
</dbReference>
<sequence>MFFNTLALAALSAAPARAFWRLSCDRTTLVRERADPIVSPGTKSGHLHVVRGGSNFNLNVTYESLRASECASCLIANDKSNYWTPSRSHSHPEYRSHVAYMSLLDNTHPIPFISMFYEQTWSVDKFAVRGWDVDTLQSAIQECDNQTEGTRAGRAEAGPFFQMQESAKAKACTIAPHVNETTDGVLDKLPGCNPLQYGPGDATIYKEENCPI</sequence>
<dbReference type="KEGG" id="adl:AURDEDRAFT_125175"/>
<proteinExistence type="predicted"/>
<keyword evidence="4" id="KW-1185">Reference proteome</keyword>
<dbReference type="InParanoid" id="J0WZA2"/>